<dbReference type="SUPFAM" id="SSF54495">
    <property type="entry name" value="UBC-like"/>
    <property type="match status" value="1"/>
</dbReference>
<organism evidence="2">
    <name type="scientific">Klebsiella pneumoniae</name>
    <dbReference type="NCBI Taxonomy" id="573"/>
    <lineage>
        <taxon>Bacteria</taxon>
        <taxon>Pseudomonadati</taxon>
        <taxon>Pseudomonadota</taxon>
        <taxon>Gammaproteobacteria</taxon>
        <taxon>Enterobacterales</taxon>
        <taxon>Enterobacteriaceae</taxon>
        <taxon>Klebsiella/Raoultella group</taxon>
        <taxon>Klebsiella</taxon>
        <taxon>Klebsiella pneumoniae complex</taxon>
    </lineage>
</organism>
<dbReference type="SMR" id="A0A2R4NDW2"/>
<dbReference type="Pfam" id="PF00899">
    <property type="entry name" value="ThiF"/>
    <property type="match status" value="1"/>
</dbReference>
<keyword evidence="2" id="KW-0808">Transferase</keyword>
<name>A0A2R4NDW2_KLEPN</name>
<dbReference type="GO" id="GO:0061503">
    <property type="term" value="F:tRNA threonylcarbamoyladenosine dehydratase"/>
    <property type="evidence" value="ECO:0007669"/>
    <property type="project" value="TreeGrafter"/>
</dbReference>
<dbReference type="EMBL" id="MG288679">
    <property type="protein sequence ID" value="AVX34329.1"/>
    <property type="molecule type" value="Genomic_DNA"/>
</dbReference>
<sequence length="589" mass="65845">MMSWLLENPARFLHEQKELKRLESEHEWLNMALRFQSDGKLSVEINMTIHGRIYEGKMTYPDSFPDSPPYIRPRDRSERWSNHQYGEGGSLCLQWRADNWQPDITGADMVLSAFELLNTEQHPELPNSVPSAHRLTEGQILRGSIRRLILTTDIMEAWNNLPPLSSASLKTATLFSSDKAVTFITQISDVDNNLKNVEDVPQSLGSLTYLLSLSGEGWVFKSEGFDLKLKIKSAEDLIQAITNEGFDTVDILVQEDNKYKARTIVLLGRDGLSLRTFYLNPGDEPTIHEFSIIWPSSTELRLSKESQRLTKIRIGIIGLGSMGSKIATSLARSGIKRFLLVDDDYLATSNIVRHELYWNHVGKHKVEGVKSALSLISAGIEVDESIIRLAGQESSVFMASILNDLSKCDLLIDATANPEVFLQLSALAKRYKIPLCWGEIFAGGYGGMIARSRPGYDPNPLAVRDAFYSHLSTLPKAPFDSAQNYDGSEEQPLTAYDSDVGFIATALTRLAIDTALSRDPSVFPYSLYLLGMRCEWIFEQPFDTHPVHVSGAGWDTDDTSVSEEDRLAALQAILQIYEGEERAEPDTSG</sequence>
<dbReference type="Gene3D" id="3.10.110.10">
    <property type="entry name" value="Ubiquitin Conjugating Enzyme"/>
    <property type="match status" value="1"/>
</dbReference>
<dbReference type="Gene3D" id="3.40.50.720">
    <property type="entry name" value="NAD(P)-binding Rossmann-like Domain"/>
    <property type="match status" value="1"/>
</dbReference>
<dbReference type="InterPro" id="IPR035985">
    <property type="entry name" value="Ubiquitin-activating_enz"/>
</dbReference>
<dbReference type="PANTHER" id="PTHR43267">
    <property type="entry name" value="TRNA THREONYLCARBAMOYLADENOSINE DEHYDRATASE"/>
    <property type="match status" value="1"/>
</dbReference>
<dbReference type="RefSeq" id="WP_015632531.1">
    <property type="nucleotide sequence ID" value="NZ_AP024569.1"/>
</dbReference>
<dbReference type="InterPro" id="IPR045886">
    <property type="entry name" value="ThiF/MoeB/HesA"/>
</dbReference>
<dbReference type="GO" id="GO:0016779">
    <property type="term" value="F:nucleotidyltransferase activity"/>
    <property type="evidence" value="ECO:0007669"/>
    <property type="project" value="UniProtKB-KW"/>
</dbReference>
<dbReference type="InterPro" id="IPR000594">
    <property type="entry name" value="ThiF_NAD_FAD-bd"/>
</dbReference>
<protein>
    <submittedName>
        <fullName evidence="2">Sulfur carrier protein adenylyltransferase ThiF</fullName>
    </submittedName>
</protein>
<dbReference type="KEGG" id="kpb:FH42_26705"/>
<dbReference type="GO" id="GO:0008641">
    <property type="term" value="F:ubiquitin-like modifier activating enzyme activity"/>
    <property type="evidence" value="ECO:0007669"/>
    <property type="project" value="InterPro"/>
</dbReference>
<geneLocation type="plasmid" evidence="2">
    <name>p911021-tetA</name>
</geneLocation>
<dbReference type="PANTHER" id="PTHR43267:SF1">
    <property type="entry name" value="TRNA THREONYLCARBAMOYLADENOSINE DEHYDRATASE"/>
    <property type="match status" value="1"/>
</dbReference>
<dbReference type="AlphaFoldDB" id="A0A2R4NDW2"/>
<evidence type="ECO:0000313" key="2">
    <source>
        <dbReference type="EMBL" id="AVX34329.1"/>
    </source>
</evidence>
<reference evidence="2" key="1">
    <citation type="submission" date="2017-10" db="EMBL/GenBank/DDBJ databases">
        <title>Complete sequence of p911021-tetA.</title>
        <authorList>
            <person name="Feng J."/>
            <person name="Zeng L."/>
            <person name="Jiang X."/>
            <person name="Zhan Z."/>
            <person name="Luo W."/>
            <person name="Zhao Y."/>
            <person name="Tong Y."/>
            <person name="Zhou D."/>
        </authorList>
    </citation>
    <scope>NUCLEOTIDE SEQUENCE</scope>
    <source>
        <plasmid evidence="2">p911021-tetA</plasmid>
    </source>
</reference>
<proteinExistence type="predicted"/>
<accession>A0A2R4NDW2</accession>
<keyword evidence="2" id="KW-0548">Nucleotidyltransferase</keyword>
<feature type="domain" description="THIF-type NAD/FAD binding fold" evidence="1">
    <location>
        <begin position="305"/>
        <end position="443"/>
    </location>
</feature>
<dbReference type="GO" id="GO:0061504">
    <property type="term" value="P:cyclic threonylcarbamoyladenosine biosynthetic process"/>
    <property type="evidence" value="ECO:0007669"/>
    <property type="project" value="TreeGrafter"/>
</dbReference>
<dbReference type="CDD" id="cd01483">
    <property type="entry name" value="E1_enzyme_family"/>
    <property type="match status" value="1"/>
</dbReference>
<keyword evidence="2" id="KW-0614">Plasmid</keyword>
<dbReference type="SUPFAM" id="SSF69572">
    <property type="entry name" value="Activating enzymes of the ubiquitin-like proteins"/>
    <property type="match status" value="1"/>
</dbReference>
<evidence type="ECO:0000259" key="1">
    <source>
        <dbReference type="Pfam" id="PF00899"/>
    </source>
</evidence>
<dbReference type="InterPro" id="IPR016135">
    <property type="entry name" value="UBQ-conjugating_enzyme/RWD"/>
</dbReference>